<evidence type="ECO:0000256" key="4">
    <source>
        <dbReference type="RuleBase" id="RU003694"/>
    </source>
</evidence>
<comment type="similarity">
    <text evidence="2 4">Belongs to the thiolase-like superfamily. Beta-ketoacyl-ACP synthases family.</text>
</comment>
<dbReference type="InterPro" id="IPR000794">
    <property type="entry name" value="Beta-ketoacyl_synthase"/>
</dbReference>
<dbReference type="InterPro" id="IPR020841">
    <property type="entry name" value="PKS_Beta-ketoAc_synthase_dom"/>
</dbReference>
<accession>A0AB74MA16</accession>
<dbReference type="Proteomes" id="UP000321295">
    <property type="component" value="Unassembled WGS sequence"/>
</dbReference>
<dbReference type="Pfam" id="PF00109">
    <property type="entry name" value="ketoacyl-synt"/>
    <property type="match status" value="1"/>
</dbReference>
<dbReference type="InterPro" id="IPR014031">
    <property type="entry name" value="Ketoacyl_synth_C"/>
</dbReference>
<dbReference type="SMART" id="SM00825">
    <property type="entry name" value="PKS_KS"/>
    <property type="match status" value="1"/>
</dbReference>
<dbReference type="PANTHER" id="PTHR11712:SF347">
    <property type="entry name" value="BETA KETOACYL-ACYL CARRIER PROTEIN SYNTHASE"/>
    <property type="match status" value="1"/>
</dbReference>
<dbReference type="PANTHER" id="PTHR11712">
    <property type="entry name" value="POLYKETIDE SYNTHASE-RELATED"/>
    <property type="match status" value="1"/>
</dbReference>
<evidence type="ECO:0000256" key="3">
    <source>
        <dbReference type="ARBA" id="ARBA00022679"/>
    </source>
</evidence>
<protein>
    <recommendedName>
        <fullName evidence="5">Ketosynthase family 3 (KS3) domain-containing protein</fullName>
    </recommendedName>
</protein>
<dbReference type="Pfam" id="PF02801">
    <property type="entry name" value="Ketoacyl-synt_C"/>
    <property type="match status" value="1"/>
</dbReference>
<evidence type="ECO:0000256" key="1">
    <source>
        <dbReference type="ARBA" id="ARBA00005189"/>
    </source>
</evidence>
<dbReference type="PROSITE" id="PS52004">
    <property type="entry name" value="KS3_2"/>
    <property type="match status" value="1"/>
</dbReference>
<dbReference type="InterPro" id="IPR014030">
    <property type="entry name" value="Ketoacyl_synth_N"/>
</dbReference>
<evidence type="ECO:0000259" key="5">
    <source>
        <dbReference type="PROSITE" id="PS52004"/>
    </source>
</evidence>
<dbReference type="EMBL" id="VRXD01000048">
    <property type="protein sequence ID" value="TXQ29779.1"/>
    <property type="molecule type" value="Genomic_DNA"/>
</dbReference>
<dbReference type="InterPro" id="IPR016039">
    <property type="entry name" value="Thiolase-like"/>
</dbReference>
<dbReference type="GO" id="GO:0004315">
    <property type="term" value="F:3-oxoacyl-[acyl-carrier-protein] synthase activity"/>
    <property type="evidence" value="ECO:0007669"/>
    <property type="project" value="TreeGrafter"/>
</dbReference>
<dbReference type="AlphaFoldDB" id="A0AB74MA16"/>
<proteinExistence type="inferred from homology"/>
<evidence type="ECO:0000256" key="2">
    <source>
        <dbReference type="ARBA" id="ARBA00008467"/>
    </source>
</evidence>
<sequence length="433" mass="46067">MWWLVKPFMKASSSPEKGKSVRSRAWGHFSARGGTMNNHYRTSIDIAKQCFVLSNVGNGWQRCWNNLLRGEEKFSIGNHFIRDWPDSPPLSIIENIADNRDFKNRTNDAAFFVASQMKESLDRLYQQNEKLTVLIVVATSHGDPGPLSTLVDLDAENSLDRLTDDIAEGLLSDGLIASVNRGIGRNLQGVTTSAACATSLVSASYACDMIDFGIADAVLLVAVDTLSRVATVAFNNIGAMSQSGCTPYSSGRDGTTVGEGAVALLLARKGILKQEEVQGTVVGTSVYCDAAHMVEPDPKGVAKTIEKALHQASVSVSDISAIYWHGTGTIQNDKTEAEAAQILFGEFSPPCSSTKGVLGHTMGASGGFNILAACETLQNGVLPHVARSADNVFTNLDVVLNEPRYIAPGSGVTLVTALGFGGINAAIILDANK</sequence>
<reference evidence="6 7" key="1">
    <citation type="submission" date="2019-08" db="EMBL/GenBank/DDBJ databases">
        <title>Whole genome analysis of cultivated E. coli strains isolated from CD patients and healthy donors.</title>
        <authorList>
            <person name="Siniagina M.N."/>
            <person name="Markelova M.I."/>
            <person name="Laikov A.V."/>
            <person name="Boulygina E.A."/>
            <person name="Khusnutdinova D.R."/>
            <person name="Kharchenko A."/>
            <person name="Grigoryeva T.V."/>
        </authorList>
    </citation>
    <scope>NUCLEOTIDE SEQUENCE [LARGE SCALE GENOMIC DNA]</scope>
    <source>
        <strain evidence="6 7">1_45_11</strain>
    </source>
</reference>
<feature type="domain" description="Ketosynthase family 3 (KS3)" evidence="5">
    <location>
        <begin position="41"/>
        <end position="431"/>
    </location>
</feature>
<keyword evidence="3 4" id="KW-0808">Transferase</keyword>
<evidence type="ECO:0000313" key="7">
    <source>
        <dbReference type="Proteomes" id="UP000321295"/>
    </source>
</evidence>
<dbReference type="SUPFAM" id="SSF53901">
    <property type="entry name" value="Thiolase-like"/>
    <property type="match status" value="2"/>
</dbReference>
<gene>
    <name evidence="6" type="ORF">FV293_23955</name>
</gene>
<comment type="pathway">
    <text evidence="1">Lipid metabolism.</text>
</comment>
<comment type="caution">
    <text evidence="6">The sequence shown here is derived from an EMBL/GenBank/DDBJ whole genome shotgun (WGS) entry which is preliminary data.</text>
</comment>
<dbReference type="GO" id="GO:0006633">
    <property type="term" value="P:fatty acid biosynthetic process"/>
    <property type="evidence" value="ECO:0007669"/>
    <property type="project" value="TreeGrafter"/>
</dbReference>
<organism evidence="6 7">
    <name type="scientific">Escherichia coli</name>
    <dbReference type="NCBI Taxonomy" id="562"/>
    <lineage>
        <taxon>Bacteria</taxon>
        <taxon>Pseudomonadati</taxon>
        <taxon>Pseudomonadota</taxon>
        <taxon>Gammaproteobacteria</taxon>
        <taxon>Enterobacterales</taxon>
        <taxon>Enterobacteriaceae</taxon>
        <taxon>Escherichia</taxon>
    </lineage>
</organism>
<evidence type="ECO:0000313" key="6">
    <source>
        <dbReference type="EMBL" id="TXQ29779.1"/>
    </source>
</evidence>
<name>A0AB74MA16_ECOLX</name>
<dbReference type="Gene3D" id="3.40.47.10">
    <property type="match status" value="1"/>
</dbReference>